<evidence type="ECO:0000313" key="3">
    <source>
        <dbReference type="Proteomes" id="UP001476950"/>
    </source>
</evidence>
<dbReference type="Proteomes" id="UP001476950">
    <property type="component" value="Unassembled WGS sequence"/>
</dbReference>
<proteinExistence type="predicted"/>
<keyword evidence="1" id="KW-0812">Transmembrane</keyword>
<feature type="transmembrane region" description="Helical" evidence="1">
    <location>
        <begin position="187"/>
        <end position="209"/>
    </location>
</feature>
<keyword evidence="3" id="KW-1185">Reference proteome</keyword>
<organism evidence="2 3">
    <name type="scientific">Stenomitos frigidus AS-A4</name>
    <dbReference type="NCBI Taxonomy" id="2933935"/>
    <lineage>
        <taxon>Bacteria</taxon>
        <taxon>Bacillati</taxon>
        <taxon>Cyanobacteriota</taxon>
        <taxon>Cyanophyceae</taxon>
        <taxon>Leptolyngbyales</taxon>
        <taxon>Leptolyngbyaceae</taxon>
        <taxon>Stenomitos</taxon>
    </lineage>
</organism>
<name>A0ABV0KM20_9CYAN</name>
<evidence type="ECO:0008006" key="4">
    <source>
        <dbReference type="Google" id="ProtNLM"/>
    </source>
</evidence>
<accession>A0ABV0KM20</accession>
<keyword evidence="1" id="KW-1133">Transmembrane helix</keyword>
<reference evidence="2 3" key="1">
    <citation type="submission" date="2022-04" db="EMBL/GenBank/DDBJ databases">
        <title>Positive selection, recombination, and allopatry shape intraspecific diversity of widespread and dominant cyanobacteria.</title>
        <authorList>
            <person name="Wei J."/>
            <person name="Shu W."/>
            <person name="Hu C."/>
        </authorList>
    </citation>
    <scope>NUCLEOTIDE SEQUENCE [LARGE SCALE GENOMIC DNA]</scope>
    <source>
        <strain evidence="2 3">AS-A4</strain>
    </source>
</reference>
<protein>
    <recommendedName>
        <fullName evidence="4">ABC transporter permease</fullName>
    </recommendedName>
</protein>
<gene>
    <name evidence="2" type="ORF">NDI38_17770</name>
</gene>
<dbReference type="EMBL" id="JAMPLM010000016">
    <property type="protein sequence ID" value="MEP1060288.1"/>
    <property type="molecule type" value="Genomic_DNA"/>
</dbReference>
<evidence type="ECO:0000313" key="2">
    <source>
        <dbReference type="EMBL" id="MEP1060288.1"/>
    </source>
</evidence>
<feature type="transmembrane region" description="Helical" evidence="1">
    <location>
        <begin position="68"/>
        <end position="93"/>
    </location>
</feature>
<evidence type="ECO:0000256" key="1">
    <source>
        <dbReference type="SAM" id="Phobius"/>
    </source>
</evidence>
<feature type="transmembrane region" description="Helical" evidence="1">
    <location>
        <begin position="29"/>
        <end position="48"/>
    </location>
</feature>
<feature type="transmembrane region" description="Helical" evidence="1">
    <location>
        <begin position="229"/>
        <end position="252"/>
    </location>
</feature>
<feature type="transmembrane region" description="Helical" evidence="1">
    <location>
        <begin position="119"/>
        <end position="144"/>
    </location>
</feature>
<comment type="caution">
    <text evidence="2">The sequence shown here is derived from an EMBL/GenBank/DDBJ whole genome shotgun (WGS) entry which is preliminary data.</text>
</comment>
<feature type="transmembrane region" description="Helical" evidence="1">
    <location>
        <begin position="150"/>
        <end position="175"/>
    </location>
</feature>
<dbReference type="RefSeq" id="WP_190446408.1">
    <property type="nucleotide sequence ID" value="NZ_JAMPLM010000016.1"/>
</dbReference>
<keyword evidence="1" id="KW-0472">Membrane</keyword>
<sequence>MLSHWLTQLSDRNPQLLREIKGRVTRRQVLVTLALSLVTQLLIMGYNWRRLGSAYAETSESNMMWRLWWFDICNTTTWIALLLLLFLGSYLLVNDIAQEERRGTLDFVRLSPESAQSVLLGKLLGVPILLYGAIASALPLHLWAANNAGLSLLLIASVYLLAVASCSFVFSFTLLHSLGWGAQAQFWYVLPVPCIIYFLLSLLSVYGSFKYQYHAHSQFMAATGYFNLGSGFFIAVSVLVTAMVVLTFSMWWESIKRFHHPPLRR</sequence>